<feature type="compositionally biased region" description="Basic and acidic residues" evidence="1">
    <location>
        <begin position="1"/>
        <end position="16"/>
    </location>
</feature>
<dbReference type="Proteomes" id="UP001500190">
    <property type="component" value="Unassembled WGS sequence"/>
</dbReference>
<gene>
    <name evidence="2" type="ORF">GCM10009742_41640</name>
</gene>
<accession>A0ABP4PVR9</accession>
<organism evidence="2 3">
    <name type="scientific">Kribbella karoonensis</name>
    <dbReference type="NCBI Taxonomy" id="324851"/>
    <lineage>
        <taxon>Bacteria</taxon>
        <taxon>Bacillati</taxon>
        <taxon>Actinomycetota</taxon>
        <taxon>Actinomycetes</taxon>
        <taxon>Propionibacteriales</taxon>
        <taxon>Kribbellaceae</taxon>
        <taxon>Kribbella</taxon>
    </lineage>
</organism>
<comment type="caution">
    <text evidence="2">The sequence shown here is derived from an EMBL/GenBank/DDBJ whole genome shotgun (WGS) entry which is preliminary data.</text>
</comment>
<feature type="compositionally biased region" description="Basic and acidic residues" evidence="1">
    <location>
        <begin position="188"/>
        <end position="218"/>
    </location>
</feature>
<evidence type="ECO:0000313" key="3">
    <source>
        <dbReference type="Proteomes" id="UP001500190"/>
    </source>
</evidence>
<evidence type="ECO:0000313" key="2">
    <source>
        <dbReference type="EMBL" id="GAA1590730.1"/>
    </source>
</evidence>
<feature type="region of interest" description="Disordered" evidence="1">
    <location>
        <begin position="1"/>
        <end position="63"/>
    </location>
</feature>
<name>A0ABP4PVR9_9ACTN</name>
<reference evidence="3" key="1">
    <citation type="journal article" date="2019" name="Int. J. Syst. Evol. Microbiol.">
        <title>The Global Catalogue of Microorganisms (GCM) 10K type strain sequencing project: providing services to taxonomists for standard genome sequencing and annotation.</title>
        <authorList>
            <consortium name="The Broad Institute Genomics Platform"/>
            <consortium name="The Broad Institute Genome Sequencing Center for Infectious Disease"/>
            <person name="Wu L."/>
            <person name="Ma J."/>
        </authorList>
    </citation>
    <scope>NUCLEOTIDE SEQUENCE [LARGE SCALE GENOMIC DNA]</scope>
    <source>
        <strain evidence="3">JCM 14304</strain>
    </source>
</reference>
<dbReference type="RefSeq" id="WP_344193730.1">
    <property type="nucleotide sequence ID" value="NZ_BAAAND010000007.1"/>
</dbReference>
<sequence length="218" mass="25343">MSPESDYQRKARLERAARKKAHEKQRARERQALDRAESIARDRTDPEQHQHLAEARRRIEEREGRIGRELHRALEDRIKNGPNQLGKGSVQRLVGLGNRMFGDGRTAVDLAQSMISYGKQLEETWKAFGSYTPPQPVKENRAQELERAQREREQRDREARERNIAQIQHLMSVTYGDASTFGKLTPEQVREHEERTRSRVRDSRELGGRERGRGGRGD</sequence>
<feature type="compositionally biased region" description="Basic and acidic residues" evidence="1">
    <location>
        <begin position="24"/>
        <end position="63"/>
    </location>
</feature>
<dbReference type="EMBL" id="BAAAND010000007">
    <property type="protein sequence ID" value="GAA1590730.1"/>
    <property type="molecule type" value="Genomic_DNA"/>
</dbReference>
<feature type="region of interest" description="Disordered" evidence="1">
    <location>
        <begin position="130"/>
        <end position="163"/>
    </location>
</feature>
<feature type="compositionally biased region" description="Basic and acidic residues" evidence="1">
    <location>
        <begin position="138"/>
        <end position="163"/>
    </location>
</feature>
<feature type="region of interest" description="Disordered" evidence="1">
    <location>
        <begin position="175"/>
        <end position="218"/>
    </location>
</feature>
<protein>
    <submittedName>
        <fullName evidence="2">Uncharacterized protein</fullName>
    </submittedName>
</protein>
<keyword evidence="3" id="KW-1185">Reference proteome</keyword>
<proteinExistence type="predicted"/>
<evidence type="ECO:0000256" key="1">
    <source>
        <dbReference type="SAM" id="MobiDB-lite"/>
    </source>
</evidence>